<proteinExistence type="predicted"/>
<evidence type="ECO:0000259" key="1">
    <source>
        <dbReference type="PROSITE" id="PS50824"/>
    </source>
</evidence>
<accession>A0A498MDT0</accession>
<protein>
    <submittedName>
        <fullName evidence="2">LRR and PYD domains-containing 3-like protein</fullName>
    </submittedName>
</protein>
<comment type="caution">
    <text evidence="2">The sequence shown here is derived from an EMBL/GenBank/DDBJ whole genome shotgun (WGS) entry which is preliminary data.</text>
</comment>
<gene>
    <name evidence="2" type="ORF">ROHU_008026</name>
</gene>
<name>A0A498MDT0_LABRO</name>
<evidence type="ECO:0000313" key="2">
    <source>
        <dbReference type="EMBL" id="RXN17454.1"/>
    </source>
</evidence>
<dbReference type="PROSITE" id="PS50824">
    <property type="entry name" value="DAPIN"/>
    <property type="match status" value="1"/>
</dbReference>
<keyword evidence="3" id="KW-1185">Reference proteome</keyword>
<dbReference type="AlphaFoldDB" id="A0A498MDT0"/>
<dbReference type="Pfam" id="PF02758">
    <property type="entry name" value="PYRIN"/>
    <property type="match status" value="1"/>
</dbReference>
<dbReference type="InterPro" id="IPR011029">
    <property type="entry name" value="DEATH-like_dom_sf"/>
</dbReference>
<dbReference type="Proteomes" id="UP000290572">
    <property type="component" value="Unassembled WGS sequence"/>
</dbReference>
<feature type="domain" description="Pyrin" evidence="1">
    <location>
        <begin position="1"/>
        <end position="87"/>
    </location>
</feature>
<organism evidence="2 3">
    <name type="scientific">Labeo rohita</name>
    <name type="common">Indian major carp</name>
    <name type="synonym">Cyprinus rohita</name>
    <dbReference type="NCBI Taxonomy" id="84645"/>
    <lineage>
        <taxon>Eukaryota</taxon>
        <taxon>Metazoa</taxon>
        <taxon>Chordata</taxon>
        <taxon>Craniata</taxon>
        <taxon>Vertebrata</taxon>
        <taxon>Euteleostomi</taxon>
        <taxon>Actinopterygii</taxon>
        <taxon>Neopterygii</taxon>
        <taxon>Teleostei</taxon>
        <taxon>Ostariophysi</taxon>
        <taxon>Cypriniformes</taxon>
        <taxon>Cyprinidae</taxon>
        <taxon>Labeoninae</taxon>
        <taxon>Labeonini</taxon>
        <taxon>Labeo</taxon>
    </lineage>
</organism>
<dbReference type="SUPFAM" id="SSF47986">
    <property type="entry name" value="DEATH domain"/>
    <property type="match status" value="1"/>
</dbReference>
<dbReference type="STRING" id="84645.A0A498MDT0"/>
<reference evidence="2 3" key="1">
    <citation type="submission" date="2018-03" db="EMBL/GenBank/DDBJ databases">
        <title>Draft genome sequence of Rohu Carp (Labeo rohita).</title>
        <authorList>
            <person name="Das P."/>
            <person name="Kushwaha B."/>
            <person name="Joshi C.G."/>
            <person name="Kumar D."/>
            <person name="Nagpure N.S."/>
            <person name="Sahoo L."/>
            <person name="Das S.P."/>
            <person name="Bit A."/>
            <person name="Patnaik S."/>
            <person name="Meher P.K."/>
            <person name="Jayasankar P."/>
            <person name="Koringa P.G."/>
            <person name="Patel N.V."/>
            <person name="Hinsu A.T."/>
            <person name="Kumar R."/>
            <person name="Pandey M."/>
            <person name="Agarwal S."/>
            <person name="Srivastava S."/>
            <person name="Singh M."/>
            <person name="Iquebal M.A."/>
            <person name="Jaiswal S."/>
            <person name="Angadi U.B."/>
            <person name="Kumar N."/>
            <person name="Raza M."/>
            <person name="Shah T.M."/>
            <person name="Rai A."/>
            <person name="Jena J.K."/>
        </authorList>
    </citation>
    <scope>NUCLEOTIDE SEQUENCE [LARGE SCALE GENOMIC DNA]</scope>
    <source>
        <strain evidence="2">DASCIFA01</strain>
        <tissue evidence="2">Testis</tissue>
    </source>
</reference>
<evidence type="ECO:0000313" key="3">
    <source>
        <dbReference type="Proteomes" id="UP000290572"/>
    </source>
</evidence>
<sequence>MASVKEMLMGSMKELVEAELKAFKWHLMNPSYKHIPRSELEKADIFDTVDKMIACFGPEEAVKVTVDILRKMNQNELAKQLENKHKQVHYTPVQTRDAPTGVNVDMKAETGASVNAPVLTANTFTGPVTIYAPNSAGNGTFTSQ</sequence>
<dbReference type="SMART" id="SM01289">
    <property type="entry name" value="PYRIN"/>
    <property type="match status" value="1"/>
</dbReference>
<dbReference type="InterPro" id="IPR004020">
    <property type="entry name" value="DAPIN"/>
</dbReference>
<dbReference type="CDD" id="cd08321">
    <property type="entry name" value="Pyrin_ASC-like"/>
    <property type="match status" value="1"/>
</dbReference>
<dbReference type="EMBL" id="QBIY01012745">
    <property type="protein sequence ID" value="RXN17454.1"/>
    <property type="molecule type" value="Genomic_DNA"/>
</dbReference>
<dbReference type="Gene3D" id="1.10.533.10">
    <property type="entry name" value="Death Domain, Fas"/>
    <property type="match status" value="1"/>
</dbReference>